<dbReference type="Proteomes" id="UP000657075">
    <property type="component" value="Unassembled WGS sequence"/>
</dbReference>
<dbReference type="EMBL" id="BMNM01000006">
    <property type="protein sequence ID" value="GGI79143.1"/>
    <property type="molecule type" value="Genomic_DNA"/>
</dbReference>
<sequence length="298" mass="33303">MTCPSMRSSRVSYKKGLLILSSMSQKPEELKNIIEETTKLVKEGYSLTSIIKEVTDAINKEVGLSRIIFNEIKESMVKISPGNVPVGLFTQCALIPSYYLTGKNPSIDWGDVTMHLLGKMIHNLAVAEIKDRLGNKCIEGVEVMYTHNSWTMRGKPDLDCGNYYLEFKTIMGRVTKARLFHDLIQAGFYSAAGNKNTYVLYIVLSDGVLRNIVPIEVIPEVGYPVIYAFKLWVKAVEGGDIGALVAKTTSCKVCRFRDICIMRTKNPHEVLLPGKELLDNYLDYVKHEVSKAGVKVIG</sequence>
<gene>
    <name evidence="2" type="ORF">GCM10007112_15150</name>
</gene>
<name>A0A830E868_9CREN</name>
<evidence type="ECO:0000313" key="3">
    <source>
        <dbReference type="Proteomes" id="UP000657075"/>
    </source>
</evidence>
<accession>A0A830E868</accession>
<reference evidence="2" key="2">
    <citation type="submission" date="2020-09" db="EMBL/GenBank/DDBJ databases">
        <authorList>
            <person name="Sun Q."/>
            <person name="Ohkuma M."/>
        </authorList>
    </citation>
    <scope>NUCLEOTIDE SEQUENCE</scope>
    <source>
        <strain evidence="2">JCM 11219</strain>
    </source>
</reference>
<comment type="cofactor">
    <cofactor evidence="1">
        <name>Mn(2+)</name>
        <dbReference type="ChEBI" id="CHEBI:29035"/>
    </cofactor>
</comment>
<dbReference type="Gene3D" id="3.90.320.10">
    <property type="match status" value="1"/>
</dbReference>
<reference evidence="2" key="1">
    <citation type="journal article" date="2014" name="Int. J. Syst. Evol. Microbiol.">
        <title>Complete genome sequence of Corynebacterium casei LMG S-19264T (=DSM 44701T), isolated from a smear-ripened cheese.</title>
        <authorList>
            <consortium name="US DOE Joint Genome Institute (JGI-PGF)"/>
            <person name="Walter F."/>
            <person name="Albersmeier A."/>
            <person name="Kalinowski J."/>
            <person name="Ruckert C."/>
        </authorList>
    </citation>
    <scope>NUCLEOTIDE SEQUENCE</scope>
    <source>
        <strain evidence="2">JCM 11219</strain>
    </source>
</reference>
<evidence type="ECO:0000256" key="1">
    <source>
        <dbReference type="ARBA" id="ARBA00001936"/>
    </source>
</evidence>
<protein>
    <submittedName>
        <fullName evidence="2">Uncharacterized protein</fullName>
    </submittedName>
</protein>
<dbReference type="AlphaFoldDB" id="A0A830E868"/>
<dbReference type="InterPro" id="IPR011604">
    <property type="entry name" value="PDDEXK-like_dom_sf"/>
</dbReference>
<organism evidence="2 3">
    <name type="scientific">Vulcanisaeta souniana JCM 11219</name>
    <dbReference type="NCBI Taxonomy" id="1293586"/>
    <lineage>
        <taxon>Archaea</taxon>
        <taxon>Thermoproteota</taxon>
        <taxon>Thermoprotei</taxon>
        <taxon>Thermoproteales</taxon>
        <taxon>Thermoproteaceae</taxon>
        <taxon>Vulcanisaeta</taxon>
    </lineage>
</organism>
<proteinExistence type="predicted"/>
<comment type="caution">
    <text evidence="2">The sequence shown here is derived from an EMBL/GenBank/DDBJ whole genome shotgun (WGS) entry which is preliminary data.</text>
</comment>
<evidence type="ECO:0000313" key="2">
    <source>
        <dbReference type="EMBL" id="GGI79143.1"/>
    </source>
</evidence>